<dbReference type="UniPathway" id="UPA00056">
    <property type="reaction ID" value="UER00095"/>
</dbReference>
<dbReference type="CDD" id="cd00554">
    <property type="entry name" value="MECDP_synthase"/>
    <property type="match status" value="1"/>
</dbReference>
<name>A0A3B1DIF4_9ZZZZ</name>
<dbReference type="EMBL" id="UOGK01000009">
    <property type="protein sequence ID" value="VAX35788.1"/>
    <property type="molecule type" value="Genomic_DNA"/>
</dbReference>
<accession>A0A3B1DIF4</accession>
<feature type="domain" description="2-C-methyl-D-erythritol 2,4-cyclodiphosphate synthase" evidence="8">
    <location>
        <begin position="1"/>
        <end position="156"/>
    </location>
</feature>
<feature type="non-terminal residue" evidence="9">
    <location>
        <position position="1"/>
    </location>
</feature>
<evidence type="ECO:0000256" key="2">
    <source>
        <dbReference type="ARBA" id="ARBA00001968"/>
    </source>
</evidence>
<dbReference type="InterPro" id="IPR020555">
    <property type="entry name" value="MECDP_synthase_CS"/>
</dbReference>
<keyword evidence="6" id="KW-0414">Isoprene biosynthesis</keyword>
<protein>
    <recommendedName>
        <fullName evidence="4">2-C-methyl-D-erythritol 2,4-cyclodiphosphate synthase</fullName>
        <ecNumber evidence="4">4.6.1.12</ecNumber>
    </recommendedName>
</protein>
<proteinExistence type="inferred from homology"/>
<dbReference type="InterPro" id="IPR003526">
    <property type="entry name" value="MECDP_synthase"/>
</dbReference>
<evidence type="ECO:0000256" key="5">
    <source>
        <dbReference type="ARBA" id="ARBA00022723"/>
    </source>
</evidence>
<evidence type="ECO:0000256" key="4">
    <source>
        <dbReference type="ARBA" id="ARBA00012579"/>
    </source>
</evidence>
<dbReference type="AlphaFoldDB" id="A0A3B1DIF4"/>
<comment type="catalytic activity">
    <reaction evidence="1">
        <text>4-CDP-2-C-methyl-D-erythritol 2-phosphate = 2-C-methyl-D-erythritol 2,4-cyclic diphosphate + CMP</text>
        <dbReference type="Rhea" id="RHEA:23864"/>
        <dbReference type="ChEBI" id="CHEBI:57919"/>
        <dbReference type="ChEBI" id="CHEBI:58483"/>
        <dbReference type="ChEBI" id="CHEBI:60377"/>
        <dbReference type="EC" id="4.6.1.12"/>
    </reaction>
</comment>
<gene>
    <name evidence="9" type="ORF">MNBD_PLANCTO03-1243</name>
</gene>
<dbReference type="InterPro" id="IPR036571">
    <property type="entry name" value="MECDP_synthase_sf"/>
</dbReference>
<evidence type="ECO:0000256" key="7">
    <source>
        <dbReference type="ARBA" id="ARBA00023239"/>
    </source>
</evidence>
<dbReference type="GO" id="GO:0008685">
    <property type="term" value="F:2-C-methyl-D-erythritol 2,4-cyclodiphosphate synthase activity"/>
    <property type="evidence" value="ECO:0007669"/>
    <property type="project" value="UniProtKB-EC"/>
</dbReference>
<dbReference type="NCBIfam" id="TIGR00151">
    <property type="entry name" value="ispF"/>
    <property type="match status" value="1"/>
</dbReference>
<reference evidence="9" key="1">
    <citation type="submission" date="2018-06" db="EMBL/GenBank/DDBJ databases">
        <authorList>
            <person name="Zhirakovskaya E."/>
        </authorList>
    </citation>
    <scope>NUCLEOTIDE SEQUENCE</scope>
</reference>
<dbReference type="GO" id="GO:0016114">
    <property type="term" value="P:terpenoid biosynthetic process"/>
    <property type="evidence" value="ECO:0007669"/>
    <property type="project" value="InterPro"/>
</dbReference>
<evidence type="ECO:0000256" key="3">
    <source>
        <dbReference type="ARBA" id="ARBA00004709"/>
    </source>
</evidence>
<evidence type="ECO:0000256" key="1">
    <source>
        <dbReference type="ARBA" id="ARBA00000200"/>
    </source>
</evidence>
<organism evidence="9">
    <name type="scientific">hydrothermal vent metagenome</name>
    <dbReference type="NCBI Taxonomy" id="652676"/>
    <lineage>
        <taxon>unclassified sequences</taxon>
        <taxon>metagenomes</taxon>
        <taxon>ecological metagenomes</taxon>
    </lineage>
</organism>
<keyword evidence="5" id="KW-0479">Metal-binding</keyword>
<keyword evidence="7 9" id="KW-0456">Lyase</keyword>
<evidence type="ECO:0000313" key="9">
    <source>
        <dbReference type="EMBL" id="VAX35788.1"/>
    </source>
</evidence>
<dbReference type="EC" id="4.6.1.12" evidence="4"/>
<dbReference type="HAMAP" id="MF_00107">
    <property type="entry name" value="IspF"/>
    <property type="match status" value="1"/>
</dbReference>
<dbReference type="PANTHER" id="PTHR43181">
    <property type="entry name" value="2-C-METHYL-D-ERYTHRITOL 2,4-CYCLODIPHOSPHATE SYNTHASE, CHLOROPLASTIC"/>
    <property type="match status" value="1"/>
</dbReference>
<dbReference type="PANTHER" id="PTHR43181:SF1">
    <property type="entry name" value="2-C-METHYL-D-ERYTHRITOL 2,4-CYCLODIPHOSPHATE SYNTHASE, CHLOROPLASTIC"/>
    <property type="match status" value="1"/>
</dbReference>
<evidence type="ECO:0000256" key="6">
    <source>
        <dbReference type="ARBA" id="ARBA00023229"/>
    </source>
</evidence>
<dbReference type="PROSITE" id="PS01350">
    <property type="entry name" value="ISPF"/>
    <property type="match status" value="1"/>
</dbReference>
<dbReference type="SUPFAM" id="SSF69765">
    <property type="entry name" value="IpsF-like"/>
    <property type="match status" value="1"/>
</dbReference>
<dbReference type="GO" id="GO:0046872">
    <property type="term" value="F:metal ion binding"/>
    <property type="evidence" value="ECO:0007669"/>
    <property type="project" value="UniProtKB-KW"/>
</dbReference>
<evidence type="ECO:0000259" key="8">
    <source>
        <dbReference type="Pfam" id="PF02542"/>
    </source>
</evidence>
<dbReference type="Gene3D" id="3.30.1330.50">
    <property type="entry name" value="2-C-methyl-D-erythritol 2,4-cyclodiphosphate synthase"/>
    <property type="match status" value="1"/>
</dbReference>
<comment type="pathway">
    <text evidence="3">Isoprenoid biosynthesis; isopentenyl diphosphate biosynthesis via DXP pathway; isopentenyl diphosphate from 1-deoxy-D-xylulose 5-phosphate: step 4/6.</text>
</comment>
<sequence length="161" mass="17422">HGYDLHRLEPLAPEGRGRPMVLGGVPFETDLGPVGHSDADVLAHAITDALLGAIGEPDIGQLFPDDDPRHESQDSADFLTEAIWRVRQAGYELANLDATVVLEAPRLKDRKAEIITRLAEILGVDTDRINIKGKSHEGVDAIGRCEALEAHAVVLIARLNT</sequence>
<dbReference type="Pfam" id="PF02542">
    <property type="entry name" value="YgbB"/>
    <property type="match status" value="1"/>
</dbReference>
<dbReference type="GO" id="GO:0019288">
    <property type="term" value="P:isopentenyl diphosphate biosynthetic process, methylerythritol 4-phosphate pathway"/>
    <property type="evidence" value="ECO:0007669"/>
    <property type="project" value="UniProtKB-UniPathway"/>
</dbReference>
<comment type="cofactor">
    <cofactor evidence="2">
        <name>a divalent metal cation</name>
        <dbReference type="ChEBI" id="CHEBI:60240"/>
    </cofactor>
</comment>